<dbReference type="Gene3D" id="1.50.10.10">
    <property type="match status" value="1"/>
</dbReference>
<dbReference type="InterPro" id="IPR012341">
    <property type="entry name" value="6hp_glycosidase-like_sf"/>
</dbReference>
<sequence>MSSQSSKQLKKRTIDQEKWPHKTIDIGSNGITVSANPLGQIYQISAALEATNEFGIMVAAPWPQFDHLRRKDPGYVRWFRKIPETLLMKHHSGLGLDFEGQKGSVVVKHVKDSIGSHAQFEYLIRDSNLFVQTALKVHDHGAVVHASRITNMSNMEQMIQVTLDMAFAVSRAGYGQLTDRGTVEMPDPTNAFACLRGSNGAGVLAVDNGSLRGRIIAYITFYSRTAGQYIEVNHSLFAQGKAVQYPPHEPTERARQLLRMSPGETMILAVSFHPQNIPPPDPQNVSSPNPFANFSEDQGYGILSDAQFSHQDGEIDPSILVQRHTEQLYGNNPDSAETIQSKIFWANVNYILGCCCVPTPHSQGNGTCCVADHFALNLGWPRDNYWQMRLLRKLDWEKLEMLLPNNLDSASQYHGKIRHALGSHLFWLFQMATTNITIDGQVRHFWRRSYLVNGLPKDGEVFQLDTQCYPFLELCEYFDTYGHEDGVKNDIGFFLQTESFKNVLQDLLARRDNETGLFKSDETPADDDVGDYKFHLSSNILLWHTLRKLSGLLSPACFGSVAPPLVGQWHEPSQALKGQADSIKAAILQYFTGLQHLPTREGPVSTSILAYGFDPSKSLEDPTRHRFYHDGNDMPTLFAPEWGFLKSNDMDPYDDPQLISLWKNTMLWAFTPSNSGYQGKGQEKFHGLGSDHSQGPWTLGFFQEWKFAQIVGDTAKEQKAWKQIEGSAQFDGTFSEAVDISTGECTSKTWFSWPGAMIAENLIDVVIAQVWQPATSGDDAPAESCGRPSY</sequence>
<reference evidence="1 2" key="1">
    <citation type="journal article" date="2024" name="IMA Fungus">
        <title>IMA Genome - F19 : A genome assembly and annotation guide to empower mycologists, including annotated draft genome sequences of Ceratocystis pirilliformis, Diaporthe australafricana, Fusarium ophioides, Paecilomyces lecythidis, and Sporothrix stenoceras.</title>
        <authorList>
            <person name="Aylward J."/>
            <person name="Wilson A.M."/>
            <person name="Visagie C.M."/>
            <person name="Spraker J."/>
            <person name="Barnes I."/>
            <person name="Buitendag C."/>
            <person name="Ceriani C."/>
            <person name="Del Mar Angel L."/>
            <person name="du Plessis D."/>
            <person name="Fuchs T."/>
            <person name="Gasser K."/>
            <person name="Kramer D."/>
            <person name="Li W."/>
            <person name="Munsamy K."/>
            <person name="Piso A."/>
            <person name="Price J.L."/>
            <person name="Sonnekus B."/>
            <person name="Thomas C."/>
            <person name="van der Nest A."/>
            <person name="van Dijk A."/>
            <person name="van Heerden A."/>
            <person name="van Vuuren N."/>
            <person name="Yilmaz N."/>
            <person name="Duong T.A."/>
            <person name="van der Merwe N.A."/>
            <person name="Wingfield M.J."/>
            <person name="Wingfield B.D."/>
        </authorList>
    </citation>
    <scope>NUCLEOTIDE SEQUENCE [LARGE SCALE GENOMIC DNA]</scope>
    <source>
        <strain evidence="1 2">CMW 18300</strain>
    </source>
</reference>
<keyword evidence="2" id="KW-1185">Reference proteome</keyword>
<dbReference type="InterPro" id="IPR008313">
    <property type="entry name" value="GH125"/>
</dbReference>
<evidence type="ECO:0000313" key="2">
    <source>
        <dbReference type="Proteomes" id="UP001583177"/>
    </source>
</evidence>
<proteinExistence type="predicted"/>
<dbReference type="Pfam" id="PF06824">
    <property type="entry name" value="Glyco_hydro_125"/>
    <property type="match status" value="1"/>
</dbReference>
<dbReference type="Proteomes" id="UP001583177">
    <property type="component" value="Unassembled WGS sequence"/>
</dbReference>
<gene>
    <name evidence="1" type="ORF">Daus18300_001742</name>
</gene>
<dbReference type="EMBL" id="JAWRVE010000010">
    <property type="protein sequence ID" value="KAL1879163.1"/>
    <property type="molecule type" value="Genomic_DNA"/>
</dbReference>
<evidence type="ECO:0000313" key="1">
    <source>
        <dbReference type="EMBL" id="KAL1879163.1"/>
    </source>
</evidence>
<organism evidence="1 2">
    <name type="scientific">Diaporthe australafricana</name>
    <dbReference type="NCBI Taxonomy" id="127596"/>
    <lineage>
        <taxon>Eukaryota</taxon>
        <taxon>Fungi</taxon>
        <taxon>Dikarya</taxon>
        <taxon>Ascomycota</taxon>
        <taxon>Pezizomycotina</taxon>
        <taxon>Sordariomycetes</taxon>
        <taxon>Sordariomycetidae</taxon>
        <taxon>Diaporthales</taxon>
        <taxon>Diaporthaceae</taxon>
        <taxon>Diaporthe</taxon>
    </lineage>
</organism>
<comment type="caution">
    <text evidence="1">The sequence shown here is derived from an EMBL/GenBank/DDBJ whole genome shotgun (WGS) entry which is preliminary data.</text>
</comment>
<accession>A0ABR3XU98</accession>
<name>A0ABR3XU98_9PEZI</name>
<protein>
    <submittedName>
        <fullName evidence="1">Uncharacterized protein</fullName>
    </submittedName>
</protein>
<dbReference type="InterPro" id="IPR008928">
    <property type="entry name" value="6-hairpin_glycosidase_sf"/>
</dbReference>
<dbReference type="SUPFAM" id="SSF48208">
    <property type="entry name" value="Six-hairpin glycosidases"/>
    <property type="match status" value="1"/>
</dbReference>